<evidence type="ECO:0000313" key="3">
    <source>
        <dbReference type="Proteomes" id="UP000784128"/>
    </source>
</evidence>
<protein>
    <submittedName>
        <fullName evidence="2">ABC transporter substrate-binding protein</fullName>
    </submittedName>
</protein>
<proteinExistence type="predicted"/>
<name>A0ABS5U910_9BACT</name>
<dbReference type="InterPro" id="IPR028082">
    <property type="entry name" value="Peripla_BP_I"/>
</dbReference>
<dbReference type="PANTHER" id="PTHR35271:SF1">
    <property type="entry name" value="ABC TRANSPORTER, SUBSTRATE-BINDING LIPOPROTEIN"/>
    <property type="match status" value="1"/>
</dbReference>
<organism evidence="2 3">
    <name type="scientific">Pelotalea chapellei</name>
    <dbReference type="NCBI Taxonomy" id="44671"/>
    <lineage>
        <taxon>Bacteria</taxon>
        <taxon>Pseudomonadati</taxon>
        <taxon>Thermodesulfobacteriota</taxon>
        <taxon>Desulfuromonadia</taxon>
        <taxon>Geobacterales</taxon>
        <taxon>Geobacteraceae</taxon>
        <taxon>Pelotalea</taxon>
    </lineage>
</organism>
<dbReference type="SUPFAM" id="SSF53822">
    <property type="entry name" value="Periplasmic binding protein-like I"/>
    <property type="match status" value="1"/>
</dbReference>
<gene>
    <name evidence="2" type="ORF">KJB30_10160</name>
</gene>
<dbReference type="InterPro" id="IPR007487">
    <property type="entry name" value="ABC_transpt-TYRBP-like"/>
</dbReference>
<feature type="signal peptide" evidence="1">
    <location>
        <begin position="1"/>
        <end position="21"/>
    </location>
</feature>
<keyword evidence="1" id="KW-0732">Signal</keyword>
<dbReference type="PANTHER" id="PTHR35271">
    <property type="entry name" value="ABC TRANSPORTER, SUBSTRATE-BINDING LIPOPROTEIN-RELATED"/>
    <property type="match status" value="1"/>
</dbReference>
<accession>A0ABS5U910</accession>
<dbReference type="EMBL" id="JAHDYS010000008">
    <property type="protein sequence ID" value="MBT1072148.1"/>
    <property type="molecule type" value="Genomic_DNA"/>
</dbReference>
<dbReference type="RefSeq" id="WP_214298734.1">
    <property type="nucleotide sequence ID" value="NZ_JAHDYS010000008.1"/>
</dbReference>
<evidence type="ECO:0000256" key="1">
    <source>
        <dbReference type="SAM" id="SignalP"/>
    </source>
</evidence>
<comment type="caution">
    <text evidence="2">The sequence shown here is derived from an EMBL/GenBank/DDBJ whole genome shotgun (WGS) entry which is preliminary data.</text>
</comment>
<evidence type="ECO:0000313" key="2">
    <source>
        <dbReference type="EMBL" id="MBT1072148.1"/>
    </source>
</evidence>
<keyword evidence="3" id="KW-1185">Reference proteome</keyword>
<feature type="chain" id="PRO_5046622106" evidence="1">
    <location>
        <begin position="22"/>
        <end position="285"/>
    </location>
</feature>
<dbReference type="Pfam" id="PF04392">
    <property type="entry name" value="ABC_sub_bind"/>
    <property type="match status" value="1"/>
</dbReference>
<reference evidence="2 3" key="1">
    <citation type="submission" date="2021-05" db="EMBL/GenBank/DDBJ databases">
        <title>The draft genome of Geobacter chapellei DSM 13688.</title>
        <authorList>
            <person name="Xu Z."/>
            <person name="Masuda Y."/>
            <person name="Itoh H."/>
            <person name="Senoo K."/>
        </authorList>
    </citation>
    <scope>NUCLEOTIDE SEQUENCE [LARGE SCALE GENOMIC DNA]</scope>
    <source>
        <strain evidence="2 3">DSM 13688</strain>
    </source>
</reference>
<dbReference type="Gene3D" id="3.40.50.2300">
    <property type="match status" value="2"/>
</dbReference>
<dbReference type="Proteomes" id="UP000784128">
    <property type="component" value="Unassembled WGS sequence"/>
</dbReference>
<sequence length="285" mass="31370">MRRLMLFIFACSILLPSTVQAYEVLVLLSRRDPGYDEVLKGFRAVYAGSQRLVVLSDYTEIDMLRILREEHPRLVLALGDAALKEARKTLQTPVIALMSLCITPPSTSQPNLTGIGIMAPPERYLKIFQSLKLRRVGVVYNSAKNGWYMRQARQAARQAGIELVTREVNNSREVAAALNSLADRVDGLWMPADPTVVTREISEEWFLVAARYSLPLVSFSSAFLSIGAVAAVDLDRVEMGRQAAAMTERILQGGGVADVPPELPRSGQVKGNASLLKRLGMNLGD</sequence>